<dbReference type="Proteomes" id="UP001217089">
    <property type="component" value="Unassembled WGS sequence"/>
</dbReference>
<dbReference type="SUPFAM" id="SSF51735">
    <property type="entry name" value="NAD(P)-binding Rossmann-fold domains"/>
    <property type="match status" value="2"/>
</dbReference>
<gene>
    <name evidence="2" type="ORF">KUTeg_022156</name>
</gene>
<protein>
    <submittedName>
        <fullName evidence="2">Uncharacterized protein</fullName>
    </submittedName>
</protein>
<evidence type="ECO:0000313" key="3">
    <source>
        <dbReference type="Proteomes" id="UP001217089"/>
    </source>
</evidence>
<comment type="caution">
    <text evidence="2">The sequence shown here is derived from an EMBL/GenBank/DDBJ whole genome shotgun (WGS) entry which is preliminary data.</text>
</comment>
<name>A0ABQ9E5S7_TEGGR</name>
<dbReference type="InterPro" id="IPR020904">
    <property type="entry name" value="Sc_DH/Rdtase_CS"/>
</dbReference>
<accession>A0ABQ9E5S7</accession>
<keyword evidence="1" id="KW-0560">Oxidoreductase</keyword>
<dbReference type="InterPro" id="IPR002347">
    <property type="entry name" value="SDR_fam"/>
</dbReference>
<dbReference type="Gene3D" id="3.40.50.720">
    <property type="entry name" value="NAD(P)-binding Rossmann-like Domain"/>
    <property type="match status" value="2"/>
</dbReference>
<dbReference type="PANTHER" id="PTHR43975:SF2">
    <property type="entry name" value="EG:BACR7A4.14 PROTEIN-RELATED"/>
    <property type="match status" value="1"/>
</dbReference>
<keyword evidence="3" id="KW-1185">Reference proteome</keyword>
<dbReference type="PRINTS" id="PR00080">
    <property type="entry name" value="SDRFAMILY"/>
</dbReference>
<evidence type="ECO:0000313" key="2">
    <source>
        <dbReference type="EMBL" id="KAJ8300637.1"/>
    </source>
</evidence>
<dbReference type="PROSITE" id="PS00061">
    <property type="entry name" value="ADH_SHORT"/>
    <property type="match status" value="1"/>
</dbReference>
<evidence type="ECO:0000256" key="1">
    <source>
        <dbReference type="ARBA" id="ARBA00023002"/>
    </source>
</evidence>
<reference evidence="2 3" key="1">
    <citation type="submission" date="2022-12" db="EMBL/GenBank/DDBJ databases">
        <title>Chromosome-level genome of Tegillarca granosa.</title>
        <authorList>
            <person name="Kim J."/>
        </authorList>
    </citation>
    <scope>NUCLEOTIDE SEQUENCE [LARGE SCALE GENOMIC DNA]</scope>
    <source>
        <strain evidence="2">Teg-2019</strain>
        <tissue evidence="2">Adductor muscle</tissue>
    </source>
</reference>
<proteinExistence type="predicted"/>
<dbReference type="InterPro" id="IPR036291">
    <property type="entry name" value="NAD(P)-bd_dom_sf"/>
</dbReference>
<organism evidence="2 3">
    <name type="scientific">Tegillarca granosa</name>
    <name type="common">Malaysian cockle</name>
    <name type="synonym">Anadara granosa</name>
    <dbReference type="NCBI Taxonomy" id="220873"/>
    <lineage>
        <taxon>Eukaryota</taxon>
        <taxon>Metazoa</taxon>
        <taxon>Spiralia</taxon>
        <taxon>Lophotrochozoa</taxon>
        <taxon>Mollusca</taxon>
        <taxon>Bivalvia</taxon>
        <taxon>Autobranchia</taxon>
        <taxon>Pteriomorphia</taxon>
        <taxon>Arcoida</taxon>
        <taxon>Arcoidea</taxon>
        <taxon>Arcidae</taxon>
        <taxon>Tegillarca</taxon>
    </lineage>
</organism>
<dbReference type="EMBL" id="JARBDR010000919">
    <property type="protein sequence ID" value="KAJ8300637.1"/>
    <property type="molecule type" value="Genomic_DNA"/>
</dbReference>
<sequence>MVLFDGSAYISASSGIGAATAVHLAEYQPKLVLAARRLERLNDVAKQCEDKGCPADEGGFRNLRNKEGGYMYKCRCFYLMFCILVVKCDVGIDEDLRNLIQMTIEKFNQIDVLIHEHWKKKFSCWVLRKLVSLPIDPRTCKFQDKKPRTLSLVKEIRRHTSVAVDLHDGGHTIRCYDQVNNAGIGMYKSMMDISMDDYDKVMRINLRSPFCLCQLCIPHLIQTQGNIINVSSMLSQRAFPSVISYGISKAGLDQFTNTLAIELAPKKVRVNSVNPGVIITEFQSRAGLTLEQIQAHFERQKTIQPLGGAGEPIEVAKAVKYLASDESSFITGQILFVDGGRHSVAVV</sequence>
<dbReference type="Pfam" id="PF13561">
    <property type="entry name" value="adh_short_C2"/>
    <property type="match status" value="1"/>
</dbReference>
<dbReference type="PANTHER" id="PTHR43975">
    <property type="entry name" value="ZGC:101858"/>
    <property type="match status" value="1"/>
</dbReference>
<dbReference type="PRINTS" id="PR00081">
    <property type="entry name" value="GDHRDH"/>
</dbReference>